<evidence type="ECO:0000256" key="1">
    <source>
        <dbReference type="ARBA" id="ARBA00012771"/>
    </source>
</evidence>
<dbReference type="InterPro" id="IPR007848">
    <property type="entry name" value="Small_mtfrase_dom"/>
</dbReference>
<dbReference type="EMBL" id="JAROKS010000015">
    <property type="protein sequence ID" value="KAK1796560.1"/>
    <property type="molecule type" value="Genomic_DNA"/>
</dbReference>
<reference evidence="7" key="1">
    <citation type="submission" date="2023-03" db="EMBL/GenBank/DDBJ databases">
        <title>Electrophorus voltai genome.</title>
        <authorList>
            <person name="Bian C."/>
        </authorList>
    </citation>
    <scope>NUCLEOTIDE SEQUENCE</scope>
    <source>
        <strain evidence="7">CB-2022</strain>
        <tissue evidence="7">Muscle</tissue>
    </source>
</reference>
<dbReference type="InterPro" id="IPR004556">
    <property type="entry name" value="HemK-like"/>
</dbReference>
<accession>A0AAD9DV62</accession>
<keyword evidence="8" id="KW-1185">Reference proteome</keyword>
<dbReference type="PROSITE" id="PS00092">
    <property type="entry name" value="N6_MTASE"/>
    <property type="match status" value="1"/>
</dbReference>
<name>A0AAD9DV62_9TELE</name>
<comment type="caution">
    <text evidence="7">The sequence shown here is derived from an EMBL/GenBank/DDBJ whole genome shotgun (WGS) entry which is preliminary data.</text>
</comment>
<dbReference type="InterPro" id="IPR029063">
    <property type="entry name" value="SAM-dependent_MTases_sf"/>
</dbReference>
<dbReference type="GO" id="GO:0005739">
    <property type="term" value="C:mitochondrion"/>
    <property type="evidence" value="ECO:0007669"/>
    <property type="project" value="TreeGrafter"/>
</dbReference>
<dbReference type="GO" id="GO:0102559">
    <property type="term" value="F:peptide chain release factor N(5)-glutamine methyltransferase activity"/>
    <property type="evidence" value="ECO:0007669"/>
    <property type="project" value="UniProtKB-EC"/>
</dbReference>
<dbReference type="PANTHER" id="PTHR18895:SF74">
    <property type="entry name" value="MTRF1L RELEASE FACTOR GLUTAMINE METHYLTRANSFERASE"/>
    <property type="match status" value="1"/>
</dbReference>
<evidence type="ECO:0000256" key="2">
    <source>
        <dbReference type="ARBA" id="ARBA00022603"/>
    </source>
</evidence>
<organism evidence="7 8">
    <name type="scientific">Electrophorus voltai</name>
    <dbReference type="NCBI Taxonomy" id="2609070"/>
    <lineage>
        <taxon>Eukaryota</taxon>
        <taxon>Metazoa</taxon>
        <taxon>Chordata</taxon>
        <taxon>Craniata</taxon>
        <taxon>Vertebrata</taxon>
        <taxon>Euteleostomi</taxon>
        <taxon>Actinopterygii</taxon>
        <taxon>Neopterygii</taxon>
        <taxon>Teleostei</taxon>
        <taxon>Ostariophysi</taxon>
        <taxon>Gymnotiformes</taxon>
        <taxon>Gymnotoidei</taxon>
        <taxon>Gymnotidae</taxon>
        <taxon>Electrophorus</taxon>
    </lineage>
</organism>
<keyword evidence="2" id="KW-0489">Methyltransferase</keyword>
<comment type="catalytic activity">
    <reaction evidence="5">
        <text>L-glutaminyl-[peptide chain release factor] + S-adenosyl-L-methionine = N(5)-methyl-L-glutaminyl-[peptide chain release factor] + S-adenosyl-L-homocysteine + H(+)</text>
        <dbReference type="Rhea" id="RHEA:42896"/>
        <dbReference type="Rhea" id="RHEA-COMP:10271"/>
        <dbReference type="Rhea" id="RHEA-COMP:10272"/>
        <dbReference type="ChEBI" id="CHEBI:15378"/>
        <dbReference type="ChEBI" id="CHEBI:30011"/>
        <dbReference type="ChEBI" id="CHEBI:57856"/>
        <dbReference type="ChEBI" id="CHEBI:59789"/>
        <dbReference type="ChEBI" id="CHEBI:61891"/>
        <dbReference type="EC" id="2.1.1.297"/>
    </reaction>
</comment>
<keyword evidence="3" id="KW-0808">Transferase</keyword>
<evidence type="ECO:0000256" key="3">
    <source>
        <dbReference type="ARBA" id="ARBA00022679"/>
    </source>
</evidence>
<sequence>MNGILKLVINQLRRGITKQETLVTLPCRAAGGAVAPPADCSVTVEEAVSLWTQHFLQHGVSEPLSSSHYIIAHVLGKKTESNDVFHQSHCFVFLIENIFPSPSLSFSICLTISLWKLESVERRRLRETLTDKERECVWKLCSKRLTRMPVQYVIEEWDFRDLTLKMRPPVFIPRPETEELVSLVLEHLQSEQVMKARGKAAVHCLEIGCGSGAISLSLLHSVPQLKGIALDQSQEAVCLTKENASRLGLQDRLEVRKLDIMKDAALIVRDYGPVDVLVSNPPYLFTEDMASLEAEILKFEDHSALDGGLDGMSVISQILALAPQLLTNEGRLYLEVDPRHPPLLQWLVEEQTEGLHYLGTSCDLTTRPRFCVLQRSG</sequence>
<evidence type="ECO:0000256" key="5">
    <source>
        <dbReference type="ARBA" id="ARBA00048391"/>
    </source>
</evidence>
<dbReference type="CDD" id="cd02440">
    <property type="entry name" value="AdoMet_MTases"/>
    <property type="match status" value="1"/>
</dbReference>
<protein>
    <recommendedName>
        <fullName evidence="1">peptide chain release factor N(5)-glutamine methyltransferase</fullName>
        <ecNumber evidence="1">2.1.1.297</ecNumber>
    </recommendedName>
</protein>
<evidence type="ECO:0000313" key="8">
    <source>
        <dbReference type="Proteomes" id="UP001239994"/>
    </source>
</evidence>
<dbReference type="Proteomes" id="UP001239994">
    <property type="component" value="Unassembled WGS sequence"/>
</dbReference>
<dbReference type="NCBIfam" id="TIGR00536">
    <property type="entry name" value="hemK_fam"/>
    <property type="match status" value="1"/>
</dbReference>
<feature type="domain" description="Methyltransferase small" evidence="6">
    <location>
        <begin position="183"/>
        <end position="284"/>
    </location>
</feature>
<dbReference type="SUPFAM" id="SSF53335">
    <property type="entry name" value="S-adenosyl-L-methionine-dependent methyltransferases"/>
    <property type="match status" value="1"/>
</dbReference>
<evidence type="ECO:0000313" key="7">
    <source>
        <dbReference type="EMBL" id="KAK1796560.1"/>
    </source>
</evidence>
<evidence type="ECO:0000256" key="4">
    <source>
        <dbReference type="ARBA" id="ARBA00022691"/>
    </source>
</evidence>
<dbReference type="PANTHER" id="PTHR18895">
    <property type="entry name" value="HEMK METHYLTRANSFERASE"/>
    <property type="match status" value="1"/>
</dbReference>
<dbReference type="Gene3D" id="1.10.8.10">
    <property type="entry name" value="DNA helicase RuvA subunit, C-terminal domain"/>
    <property type="match status" value="1"/>
</dbReference>
<dbReference type="GO" id="GO:0032259">
    <property type="term" value="P:methylation"/>
    <property type="evidence" value="ECO:0007669"/>
    <property type="project" value="UniProtKB-KW"/>
</dbReference>
<dbReference type="GO" id="GO:0003676">
    <property type="term" value="F:nucleic acid binding"/>
    <property type="evidence" value="ECO:0007669"/>
    <property type="project" value="InterPro"/>
</dbReference>
<dbReference type="EC" id="2.1.1.297" evidence="1"/>
<evidence type="ECO:0000259" key="6">
    <source>
        <dbReference type="Pfam" id="PF05175"/>
    </source>
</evidence>
<dbReference type="AlphaFoldDB" id="A0AAD9DV62"/>
<gene>
    <name evidence="7" type="ORF">P4O66_009586</name>
</gene>
<dbReference type="Gene3D" id="3.40.50.150">
    <property type="entry name" value="Vaccinia Virus protein VP39"/>
    <property type="match status" value="1"/>
</dbReference>
<proteinExistence type="predicted"/>
<dbReference type="Pfam" id="PF05175">
    <property type="entry name" value="MTS"/>
    <property type="match status" value="1"/>
</dbReference>
<keyword evidence="4" id="KW-0949">S-adenosyl-L-methionine</keyword>
<dbReference type="InterPro" id="IPR002052">
    <property type="entry name" value="DNA_methylase_N6_adenine_CS"/>
</dbReference>
<dbReference type="InterPro" id="IPR050320">
    <property type="entry name" value="N5-glutamine_MTase"/>
</dbReference>